<evidence type="ECO:0000313" key="2">
    <source>
        <dbReference type="EMBL" id="CAH1993850.1"/>
    </source>
</evidence>
<dbReference type="PANTHER" id="PTHR10773:SF19">
    <property type="match status" value="1"/>
</dbReference>
<proteinExistence type="predicted"/>
<gene>
    <name evidence="2" type="ORF">ACAOBT_LOCUS21773</name>
</gene>
<accession>A0A9P0L9T0</accession>
<sequence>MESKYCDENGIQRKATESVYRTVFNTEFNLSFFQPKKDLCDMCHRYENGSKEEKREMEDEYQQHLRNKKLARDIKAANKERAKQSTKLCSAVFDLQQVLSVPKSDLRKTPSAICGMNALPKGAHLKLVAAFFFSLSTKFIKETFGKSPVRERSPIRRQPVKNQANVREEFRTTMADNPQMVDFTILIILIHLIGAQRRKRVGKQ</sequence>
<comment type="caution">
    <text evidence="2">The sequence shown here is derived from an EMBL/GenBank/DDBJ whole genome shotgun (WGS) entry which is preliminary data.</text>
</comment>
<feature type="coiled-coil region" evidence="1">
    <location>
        <begin position="47"/>
        <end position="87"/>
    </location>
</feature>
<keyword evidence="3" id="KW-1185">Reference proteome</keyword>
<name>A0A9P0L9T0_ACAOB</name>
<dbReference type="OrthoDB" id="6760765at2759"/>
<organism evidence="2 3">
    <name type="scientific">Acanthoscelides obtectus</name>
    <name type="common">Bean weevil</name>
    <name type="synonym">Bruchus obtectus</name>
    <dbReference type="NCBI Taxonomy" id="200917"/>
    <lineage>
        <taxon>Eukaryota</taxon>
        <taxon>Metazoa</taxon>
        <taxon>Ecdysozoa</taxon>
        <taxon>Arthropoda</taxon>
        <taxon>Hexapoda</taxon>
        <taxon>Insecta</taxon>
        <taxon>Pterygota</taxon>
        <taxon>Neoptera</taxon>
        <taxon>Endopterygota</taxon>
        <taxon>Coleoptera</taxon>
        <taxon>Polyphaga</taxon>
        <taxon>Cucujiformia</taxon>
        <taxon>Chrysomeloidea</taxon>
        <taxon>Chrysomelidae</taxon>
        <taxon>Bruchinae</taxon>
        <taxon>Bruchini</taxon>
        <taxon>Acanthoscelides</taxon>
    </lineage>
</organism>
<dbReference type="AlphaFoldDB" id="A0A9P0L9T0"/>
<dbReference type="Proteomes" id="UP001152888">
    <property type="component" value="Unassembled WGS sequence"/>
</dbReference>
<keyword evidence="1" id="KW-0175">Coiled coil</keyword>
<reference evidence="2" key="1">
    <citation type="submission" date="2022-03" db="EMBL/GenBank/DDBJ databases">
        <authorList>
            <person name="Sayadi A."/>
        </authorList>
    </citation>
    <scope>NUCLEOTIDE SEQUENCE</scope>
</reference>
<evidence type="ECO:0000256" key="1">
    <source>
        <dbReference type="SAM" id="Coils"/>
    </source>
</evidence>
<dbReference type="PANTHER" id="PTHR10773">
    <property type="entry name" value="DNA-DIRECTED RNA POLYMERASES I, II, AND III SUBUNIT RPABC2"/>
    <property type="match status" value="1"/>
</dbReference>
<evidence type="ECO:0000313" key="3">
    <source>
        <dbReference type="Proteomes" id="UP001152888"/>
    </source>
</evidence>
<protein>
    <submittedName>
        <fullName evidence="2">Uncharacterized protein</fullName>
    </submittedName>
</protein>
<dbReference type="EMBL" id="CAKOFQ010007186">
    <property type="protein sequence ID" value="CAH1993850.1"/>
    <property type="molecule type" value="Genomic_DNA"/>
</dbReference>